<protein>
    <recommendedName>
        <fullName evidence="4">Helix-turn-helix domain-containing protein</fullName>
    </recommendedName>
</protein>
<evidence type="ECO:0000256" key="1">
    <source>
        <dbReference type="SAM" id="MobiDB-lite"/>
    </source>
</evidence>
<evidence type="ECO:0008006" key="4">
    <source>
        <dbReference type="Google" id="ProtNLM"/>
    </source>
</evidence>
<dbReference type="InterPro" id="IPR002514">
    <property type="entry name" value="Transposase_8"/>
</dbReference>
<dbReference type="EMBL" id="BSYI01000117">
    <property type="protein sequence ID" value="GMG85672.1"/>
    <property type="molecule type" value="Genomic_DNA"/>
</dbReference>
<dbReference type="InterPro" id="IPR009057">
    <property type="entry name" value="Homeodomain-like_sf"/>
</dbReference>
<gene>
    <name evidence="2" type="ORF">LNKW23_49010</name>
</gene>
<dbReference type="RefSeq" id="WP_285675134.1">
    <property type="nucleotide sequence ID" value="NZ_BSYI01000117.1"/>
</dbReference>
<keyword evidence="3" id="KW-1185">Reference proteome</keyword>
<evidence type="ECO:0000313" key="3">
    <source>
        <dbReference type="Proteomes" id="UP001239909"/>
    </source>
</evidence>
<organism evidence="2 3">
    <name type="scientific">Paralimibaculum aggregatum</name>
    <dbReference type="NCBI Taxonomy" id="3036245"/>
    <lineage>
        <taxon>Bacteria</taxon>
        <taxon>Pseudomonadati</taxon>
        <taxon>Pseudomonadota</taxon>
        <taxon>Alphaproteobacteria</taxon>
        <taxon>Rhodobacterales</taxon>
        <taxon>Paracoccaceae</taxon>
        <taxon>Paralimibaculum</taxon>
    </lineage>
</organism>
<accession>A0ABQ6LUE8</accession>
<dbReference type="Pfam" id="PF01527">
    <property type="entry name" value="HTH_Tnp_1"/>
    <property type="match status" value="1"/>
</dbReference>
<proteinExistence type="predicted"/>
<name>A0ABQ6LUE8_9RHOB</name>
<reference evidence="2 3" key="1">
    <citation type="submission" date="2023-04" db="EMBL/GenBank/DDBJ databases">
        <title>Marinoamorphus aggregata gen. nov., sp. Nov., isolate from tissue of brittle star Ophioplocus japonicus.</title>
        <authorList>
            <person name="Kawano K."/>
            <person name="Sawayama S."/>
            <person name="Nakagawa S."/>
        </authorList>
    </citation>
    <scope>NUCLEOTIDE SEQUENCE [LARGE SCALE GENOMIC DNA]</scope>
    <source>
        <strain evidence="2 3">NKW23</strain>
    </source>
</reference>
<dbReference type="SUPFAM" id="SSF46689">
    <property type="entry name" value="Homeodomain-like"/>
    <property type="match status" value="1"/>
</dbReference>
<dbReference type="Proteomes" id="UP001239909">
    <property type="component" value="Unassembled WGS sequence"/>
</dbReference>
<feature type="region of interest" description="Disordered" evidence="1">
    <location>
        <begin position="1"/>
        <end position="32"/>
    </location>
</feature>
<comment type="caution">
    <text evidence="2">The sequence shown here is derived from an EMBL/GenBank/DDBJ whole genome shotgun (WGS) entry which is preliminary data.</text>
</comment>
<evidence type="ECO:0000313" key="2">
    <source>
        <dbReference type="EMBL" id="GMG85672.1"/>
    </source>
</evidence>
<sequence>MDELRAGAGVSEGAHHAGADAPAAPRKRRMSAKRRQEAVFRLLRGEDLELVSRELGVTAADLSAWRDDFLAAGEASLKSRPEDHRDRELRAMKEKIGDLTMANELLEAKIDRMAGGVPFSRRRSRR</sequence>